<evidence type="ECO:0000256" key="4">
    <source>
        <dbReference type="ARBA" id="ARBA00035274"/>
    </source>
</evidence>
<keyword evidence="2" id="KW-0689">Ribosomal protein</keyword>
<dbReference type="EMBL" id="LT635758">
    <property type="protein sequence ID" value="SGZ51889.1"/>
    <property type="molecule type" value="Genomic_DNA"/>
</dbReference>
<dbReference type="STRING" id="45354.A0A1L0BKM7"/>
<dbReference type="PANTHER" id="PTHR14503">
    <property type="entry name" value="MITOCHONDRIAL RIBOSOMAL PROTEIN 34 FAMILY MEMBER"/>
    <property type="match status" value="1"/>
</dbReference>
<proteinExistence type="inferred from homology"/>
<evidence type="ECO:0000256" key="2">
    <source>
        <dbReference type="ARBA" id="ARBA00022980"/>
    </source>
</evidence>
<dbReference type="Gene3D" id="1.10.287.3980">
    <property type="match status" value="1"/>
</dbReference>
<comment type="similarity">
    <text evidence="1">Belongs to the bacterial ribosomal protein bL34 family.</text>
</comment>
<dbReference type="NCBIfam" id="TIGR01030">
    <property type="entry name" value="rpmH_bact"/>
    <property type="match status" value="1"/>
</dbReference>
<reference evidence="5 6" key="1">
    <citation type="submission" date="2016-10" db="EMBL/GenBank/DDBJ databases">
        <authorList>
            <person name="de Groot N.N."/>
        </authorList>
    </citation>
    <scope>NUCLEOTIDE SEQUENCE [LARGE SCALE GENOMIC DNA]</scope>
    <source>
        <strain evidence="5 6">CBS 141442</strain>
    </source>
</reference>
<dbReference type="Pfam" id="PF00468">
    <property type="entry name" value="Ribosomal_L34"/>
    <property type="match status" value="1"/>
</dbReference>
<name>A0A1L0BKM7_9ASCO</name>
<dbReference type="GO" id="GO:0006412">
    <property type="term" value="P:translation"/>
    <property type="evidence" value="ECO:0007669"/>
    <property type="project" value="InterPro"/>
</dbReference>
<evidence type="ECO:0000313" key="6">
    <source>
        <dbReference type="Proteomes" id="UP000182334"/>
    </source>
</evidence>
<dbReference type="FunFam" id="1.10.287.3980:FF:000001">
    <property type="entry name" value="Mitochondrial ribosomal protein L34"/>
    <property type="match status" value="1"/>
</dbReference>
<dbReference type="AlphaFoldDB" id="A0A1L0BKM7"/>
<protein>
    <recommendedName>
        <fullName evidence="4">Large ribosomal subunit protein bL34m</fullName>
    </recommendedName>
</protein>
<gene>
    <name evidence="5" type="ORF">SAMEA4029010_CIC11G00000002483</name>
</gene>
<dbReference type="OrthoDB" id="431691at2759"/>
<organism evidence="5 6">
    <name type="scientific">Sungouiella intermedia</name>
    <dbReference type="NCBI Taxonomy" id="45354"/>
    <lineage>
        <taxon>Eukaryota</taxon>
        <taxon>Fungi</taxon>
        <taxon>Dikarya</taxon>
        <taxon>Ascomycota</taxon>
        <taxon>Saccharomycotina</taxon>
        <taxon>Pichiomycetes</taxon>
        <taxon>Metschnikowiaceae</taxon>
        <taxon>Sungouiella</taxon>
    </lineage>
</organism>
<keyword evidence="3" id="KW-0687">Ribonucleoprotein</keyword>
<dbReference type="GO" id="GO:0005762">
    <property type="term" value="C:mitochondrial large ribosomal subunit"/>
    <property type="evidence" value="ECO:0007669"/>
    <property type="project" value="TreeGrafter"/>
</dbReference>
<dbReference type="PANTHER" id="PTHR14503:SF4">
    <property type="entry name" value="LARGE RIBOSOMAL SUBUNIT PROTEIN BL34M"/>
    <property type="match status" value="1"/>
</dbReference>
<dbReference type="GO" id="GO:0003735">
    <property type="term" value="F:structural constituent of ribosome"/>
    <property type="evidence" value="ECO:0007669"/>
    <property type="project" value="InterPro"/>
</dbReference>
<dbReference type="InterPro" id="IPR000271">
    <property type="entry name" value="Ribosomal_bL34"/>
</dbReference>
<sequence>MFSLSQAVSRSVAANVALFRHFSIMSKTPMTSSFGVFKSNISQPLVSPESQPVSAFLFITNLIQRRFKSRGNTYQPSTLKRKRTFGFLARLKSKNGRKVLARRRAKGRWYLTH</sequence>
<accession>A0A1L0BKM7</accession>
<evidence type="ECO:0000256" key="1">
    <source>
        <dbReference type="ARBA" id="ARBA00010111"/>
    </source>
</evidence>
<dbReference type="Proteomes" id="UP000182334">
    <property type="component" value="Chromosome III"/>
</dbReference>
<evidence type="ECO:0000313" key="5">
    <source>
        <dbReference type="EMBL" id="SGZ51889.1"/>
    </source>
</evidence>
<evidence type="ECO:0000256" key="3">
    <source>
        <dbReference type="ARBA" id="ARBA00023274"/>
    </source>
</evidence>
<keyword evidence="6" id="KW-1185">Reference proteome</keyword>
<dbReference type="HAMAP" id="MF_00391">
    <property type="entry name" value="Ribosomal_bL34"/>
    <property type="match status" value="1"/>
</dbReference>